<evidence type="ECO:0000313" key="2">
    <source>
        <dbReference type="EMBL" id="NGY06735.1"/>
    </source>
</evidence>
<accession>A0A6M2BWS5</accession>
<keyword evidence="2" id="KW-0808">Transferase</keyword>
<evidence type="ECO:0000313" key="3">
    <source>
        <dbReference type="Proteomes" id="UP000472676"/>
    </source>
</evidence>
<evidence type="ECO:0000259" key="1">
    <source>
        <dbReference type="Pfam" id="PF01755"/>
    </source>
</evidence>
<dbReference type="InterPro" id="IPR002654">
    <property type="entry name" value="Glyco_trans_25"/>
</dbReference>
<dbReference type="GO" id="GO:0016740">
    <property type="term" value="F:transferase activity"/>
    <property type="evidence" value="ECO:0007669"/>
    <property type="project" value="UniProtKB-KW"/>
</dbReference>
<name>A0A6M2BWS5_9GAMM</name>
<dbReference type="EMBL" id="JAAMOW010000010">
    <property type="protein sequence ID" value="NGY06735.1"/>
    <property type="molecule type" value="Genomic_DNA"/>
</dbReference>
<dbReference type="Proteomes" id="UP000472676">
    <property type="component" value="Unassembled WGS sequence"/>
</dbReference>
<comment type="caution">
    <text evidence="2">The sequence shown here is derived from an EMBL/GenBank/DDBJ whole genome shotgun (WGS) entry which is preliminary data.</text>
</comment>
<proteinExistence type="predicted"/>
<dbReference type="RefSeq" id="WP_166260898.1">
    <property type="nucleotide sequence ID" value="NZ_JAAMOW010000010.1"/>
</dbReference>
<protein>
    <submittedName>
        <fullName evidence="2">Glycosyltransferase family 25 protein</fullName>
    </submittedName>
</protein>
<dbReference type="Pfam" id="PF01755">
    <property type="entry name" value="Glyco_transf_25"/>
    <property type="match status" value="1"/>
</dbReference>
<reference evidence="2 3" key="1">
    <citation type="journal article" date="2014" name="Int. J. Syst. Evol. Microbiol.">
        <title>Solimonas terrae sp. nov., isolated from soil.</title>
        <authorList>
            <person name="Kim S.J."/>
            <person name="Moon J.Y."/>
            <person name="Weon H.Y."/>
            <person name="Ahn J.H."/>
            <person name="Chen W.M."/>
            <person name="Kwon S.W."/>
        </authorList>
    </citation>
    <scope>NUCLEOTIDE SEQUENCE [LARGE SCALE GENOMIC DNA]</scope>
    <source>
        <strain evidence="2 3">KIS83-12</strain>
    </source>
</reference>
<keyword evidence="3" id="KW-1185">Reference proteome</keyword>
<dbReference type="CDD" id="cd06532">
    <property type="entry name" value="Glyco_transf_25"/>
    <property type="match status" value="1"/>
</dbReference>
<dbReference type="AlphaFoldDB" id="A0A6M2BWS5"/>
<organism evidence="2 3">
    <name type="scientific">Solimonas terrae</name>
    <dbReference type="NCBI Taxonomy" id="1396819"/>
    <lineage>
        <taxon>Bacteria</taxon>
        <taxon>Pseudomonadati</taxon>
        <taxon>Pseudomonadota</taxon>
        <taxon>Gammaproteobacteria</taxon>
        <taxon>Nevskiales</taxon>
        <taxon>Nevskiaceae</taxon>
        <taxon>Solimonas</taxon>
    </lineage>
</organism>
<feature type="domain" description="Glycosyl transferase family 25" evidence="1">
    <location>
        <begin position="3"/>
        <end position="165"/>
    </location>
</feature>
<gene>
    <name evidence="2" type="ORF">G7Y85_18325</name>
</gene>
<sequence length="236" mass="26841">MLTFVINLPGSVERRATMDRQLAGLGLEVEFVDALDGRRLDRREHPTASGLLDAELGCYLSHLAVWRRLIASGRDCAIVLEDDAVVAPDLAAQCAEFSGLPERPDMVRISSVKQPAGIEIRKLASGRRVLLPTEHPSGCQGYWLTRDGARKFLDCLSRPRIAIDCALDRYWRYGLRVFLLDPPAVRERSGIASTIGERSRNHRRNRIARKFEKWQRHFAVRRILARLRRRPQAAPR</sequence>